<dbReference type="Pfam" id="PF16124">
    <property type="entry name" value="RecQ_Zn_bind"/>
    <property type="match status" value="1"/>
</dbReference>
<dbReference type="GO" id="GO:0043138">
    <property type="term" value="F:3'-5' DNA helicase activity"/>
    <property type="evidence" value="ECO:0007669"/>
    <property type="project" value="UniProtKB-EC"/>
</dbReference>
<sequence length="599" mass="66948">MREALDILHKLFGYPAFRGDQARIIERVAGGGHALVLMPTGGGKSLCYQIPALMRDGVAVVVSPLIALMQDQVAALTELGVDAASLNSATPPDEARRIAAGARAGTLKLLYVAPERLLGGRFLEFLEGVPVSLFAIDEAHCVSQWGHDFRPEYQQLGVLAERFPDVPRVALTATADARTEADIVHFLRLDGMPVFRTSFDRPNLFYQVVEKHEAKKQLLSYIQREHRDEPGIVYCLSRKRVEEFAQWLCDNGVRALPYHAGMSHEAREANQRVFLREDAVVMVATVAFGMGIDKPDVRFVAHVDMPKSPENFYQESGRAGRDGQPSASWLCYGLNDMVQLTQMILASEAPALQKQVELAKLDAMVAFCETAECRRVQILAHFGETIQPCGHCDNCLHPPATFDATQSVQKLLSCVWRVGQRFGARHVVDVLLGRSNQAIVDAGHDRLSTWGIGRELTQRQWRSLVRQLVARKIVAIDVARGQSLVLTEASRPILKGEEQVRLRVLVDDTRNRTSAGETWLRTEREERLWQALRRWRKSVADEHNVPAYAVFNDRTLRELVEQRPLSAHALRRIYGLGELKLARYGDALLECLQGAAGDD</sequence>
<dbReference type="CDD" id="cd17920">
    <property type="entry name" value="DEXHc_RecQ"/>
    <property type="match status" value="1"/>
</dbReference>
<dbReference type="Gene3D" id="1.10.150.80">
    <property type="entry name" value="HRDC domain"/>
    <property type="match status" value="1"/>
</dbReference>
<dbReference type="GO" id="GO:0046872">
    <property type="term" value="F:metal ion binding"/>
    <property type="evidence" value="ECO:0007669"/>
    <property type="project" value="UniProtKB-KW"/>
</dbReference>
<dbReference type="PANTHER" id="PTHR13710:SF105">
    <property type="entry name" value="ATP-DEPENDENT DNA HELICASE Q1"/>
    <property type="match status" value="1"/>
</dbReference>
<keyword evidence="14" id="KW-0413">Isomerase</keyword>
<dbReference type="GO" id="GO:0009378">
    <property type="term" value="F:four-way junction helicase activity"/>
    <property type="evidence" value="ECO:0007669"/>
    <property type="project" value="TreeGrafter"/>
</dbReference>
<comment type="caution">
    <text evidence="20">The sequence shown here is derived from an EMBL/GenBank/DDBJ whole genome shotgun (WGS) entry which is preliminary data.</text>
</comment>
<evidence type="ECO:0000259" key="18">
    <source>
        <dbReference type="PROSITE" id="PS51192"/>
    </source>
</evidence>
<dbReference type="Proteomes" id="UP000482578">
    <property type="component" value="Unassembled WGS sequence"/>
</dbReference>
<dbReference type="InterPro" id="IPR036388">
    <property type="entry name" value="WH-like_DNA-bd_sf"/>
</dbReference>
<dbReference type="InterPro" id="IPR014001">
    <property type="entry name" value="Helicase_ATP-bd"/>
</dbReference>
<dbReference type="Gene3D" id="1.10.10.10">
    <property type="entry name" value="Winged helix-like DNA-binding domain superfamily/Winged helix DNA-binding domain"/>
    <property type="match status" value="1"/>
</dbReference>
<evidence type="ECO:0000256" key="12">
    <source>
        <dbReference type="ARBA" id="ARBA00023172"/>
    </source>
</evidence>
<evidence type="ECO:0000256" key="14">
    <source>
        <dbReference type="ARBA" id="ARBA00023235"/>
    </source>
</evidence>
<dbReference type="InterPro" id="IPR011545">
    <property type="entry name" value="DEAD/DEAH_box_helicase_dom"/>
</dbReference>
<proteinExistence type="inferred from homology"/>
<evidence type="ECO:0000256" key="9">
    <source>
        <dbReference type="ARBA" id="ARBA00022833"/>
    </source>
</evidence>
<keyword evidence="10" id="KW-0067">ATP-binding</keyword>
<evidence type="ECO:0000256" key="1">
    <source>
        <dbReference type="ARBA" id="ARBA00001946"/>
    </source>
</evidence>
<dbReference type="RefSeq" id="WP_163316574.1">
    <property type="nucleotide sequence ID" value="NZ_JAAGAA010000009.1"/>
</dbReference>
<keyword evidence="7 20" id="KW-0378">Hydrolase</keyword>
<evidence type="ECO:0000256" key="4">
    <source>
        <dbReference type="ARBA" id="ARBA00022723"/>
    </source>
</evidence>
<reference evidence="20 21" key="1">
    <citation type="submission" date="2020-02" db="EMBL/GenBank/DDBJ databases">
        <authorList>
            <person name="Yang Z."/>
        </authorList>
    </citation>
    <scope>NUCLEOTIDE SEQUENCE [LARGE SCALE GENOMIC DNA]</scope>
    <source>
        <strain evidence="20 21">HX-7-9</strain>
    </source>
</reference>
<dbReference type="GO" id="GO:0006260">
    <property type="term" value="P:DNA replication"/>
    <property type="evidence" value="ECO:0007669"/>
    <property type="project" value="InterPro"/>
</dbReference>
<dbReference type="SMART" id="SM00487">
    <property type="entry name" value="DEXDc"/>
    <property type="match status" value="1"/>
</dbReference>
<keyword evidence="4" id="KW-0479">Metal-binding</keyword>
<evidence type="ECO:0000259" key="17">
    <source>
        <dbReference type="PROSITE" id="PS50967"/>
    </source>
</evidence>
<dbReference type="NCBIfam" id="TIGR00614">
    <property type="entry name" value="recQ_fam"/>
    <property type="match status" value="1"/>
</dbReference>
<keyword evidence="6" id="KW-0227">DNA damage</keyword>
<dbReference type="InterPro" id="IPR001650">
    <property type="entry name" value="Helicase_C-like"/>
</dbReference>
<keyword evidence="11" id="KW-0238">DNA-binding</keyword>
<dbReference type="GO" id="GO:0005524">
    <property type="term" value="F:ATP binding"/>
    <property type="evidence" value="ECO:0007669"/>
    <property type="project" value="UniProtKB-KW"/>
</dbReference>
<dbReference type="GO" id="GO:0030894">
    <property type="term" value="C:replisome"/>
    <property type="evidence" value="ECO:0007669"/>
    <property type="project" value="TreeGrafter"/>
</dbReference>
<gene>
    <name evidence="20" type="primary">recQ</name>
    <name evidence="20" type="ORF">GZH52_11370</name>
</gene>
<keyword evidence="21" id="KW-1185">Reference proteome</keyword>
<dbReference type="EMBL" id="JAAGAA010000009">
    <property type="protein sequence ID" value="NDV13384.1"/>
    <property type="molecule type" value="Genomic_DNA"/>
</dbReference>
<dbReference type="GO" id="GO:0006310">
    <property type="term" value="P:DNA recombination"/>
    <property type="evidence" value="ECO:0007669"/>
    <property type="project" value="UniProtKB-UniRule"/>
</dbReference>
<keyword evidence="13" id="KW-0234">DNA repair</keyword>
<dbReference type="Gene3D" id="3.40.50.300">
    <property type="entry name" value="P-loop containing nucleotide triphosphate hydrolases"/>
    <property type="match status" value="2"/>
</dbReference>
<dbReference type="GO" id="GO:0003677">
    <property type="term" value="F:DNA binding"/>
    <property type="evidence" value="ECO:0007669"/>
    <property type="project" value="UniProtKB-KW"/>
</dbReference>
<dbReference type="InterPro" id="IPR010997">
    <property type="entry name" value="HRDC-like_sf"/>
</dbReference>
<evidence type="ECO:0000256" key="2">
    <source>
        <dbReference type="ARBA" id="ARBA00001947"/>
    </source>
</evidence>
<dbReference type="NCBIfam" id="TIGR01389">
    <property type="entry name" value="recQ"/>
    <property type="match status" value="1"/>
</dbReference>
<dbReference type="InterPro" id="IPR032284">
    <property type="entry name" value="RecQ_Zn-bd"/>
</dbReference>
<evidence type="ECO:0000256" key="8">
    <source>
        <dbReference type="ARBA" id="ARBA00022806"/>
    </source>
</evidence>
<dbReference type="InterPro" id="IPR006293">
    <property type="entry name" value="DNA_helicase_ATP-dep_RecQ_bac"/>
</dbReference>
<dbReference type="SUPFAM" id="SSF47819">
    <property type="entry name" value="HRDC-like"/>
    <property type="match status" value="1"/>
</dbReference>
<dbReference type="Pfam" id="PF09382">
    <property type="entry name" value="RQC"/>
    <property type="match status" value="1"/>
</dbReference>
<dbReference type="FunFam" id="1.10.10.10:FF:000175">
    <property type="entry name" value="ATP-dependent DNA helicase RecQ"/>
    <property type="match status" value="1"/>
</dbReference>
<dbReference type="SMART" id="SM00341">
    <property type="entry name" value="HRDC"/>
    <property type="match status" value="1"/>
</dbReference>
<dbReference type="GO" id="GO:0016787">
    <property type="term" value="F:hydrolase activity"/>
    <property type="evidence" value="ECO:0007669"/>
    <property type="project" value="UniProtKB-KW"/>
</dbReference>
<dbReference type="PROSITE" id="PS51192">
    <property type="entry name" value="HELICASE_ATP_BIND_1"/>
    <property type="match status" value="1"/>
</dbReference>
<dbReference type="GO" id="GO:0005737">
    <property type="term" value="C:cytoplasm"/>
    <property type="evidence" value="ECO:0007669"/>
    <property type="project" value="TreeGrafter"/>
</dbReference>
<dbReference type="FunFam" id="3.40.50.300:FF:000156">
    <property type="entry name" value="ATP-dependent DNA helicase recQ"/>
    <property type="match status" value="1"/>
</dbReference>
<dbReference type="PROSITE" id="PS51194">
    <property type="entry name" value="HELICASE_CTER"/>
    <property type="match status" value="1"/>
</dbReference>
<evidence type="ECO:0000313" key="20">
    <source>
        <dbReference type="EMBL" id="NDV13384.1"/>
    </source>
</evidence>
<organism evidence="20 21">
    <name type="scientific">Crenobacter caeni</name>
    <dbReference type="NCBI Taxonomy" id="2705474"/>
    <lineage>
        <taxon>Bacteria</taxon>
        <taxon>Pseudomonadati</taxon>
        <taxon>Pseudomonadota</taxon>
        <taxon>Betaproteobacteria</taxon>
        <taxon>Neisseriales</taxon>
        <taxon>Neisseriaceae</taxon>
        <taxon>Crenobacter</taxon>
    </lineage>
</organism>
<dbReference type="InterPro" id="IPR018982">
    <property type="entry name" value="RQC_domain"/>
</dbReference>
<dbReference type="SMART" id="SM00956">
    <property type="entry name" value="RQC"/>
    <property type="match status" value="1"/>
</dbReference>
<dbReference type="Pfam" id="PF00570">
    <property type="entry name" value="HRDC"/>
    <property type="match status" value="1"/>
</dbReference>
<dbReference type="PROSITE" id="PS50967">
    <property type="entry name" value="HRDC"/>
    <property type="match status" value="1"/>
</dbReference>
<dbReference type="InterPro" id="IPR044876">
    <property type="entry name" value="HRDC_dom_sf"/>
</dbReference>
<dbReference type="GO" id="GO:0043590">
    <property type="term" value="C:bacterial nucleoid"/>
    <property type="evidence" value="ECO:0007669"/>
    <property type="project" value="TreeGrafter"/>
</dbReference>
<evidence type="ECO:0000256" key="11">
    <source>
        <dbReference type="ARBA" id="ARBA00023125"/>
    </source>
</evidence>
<dbReference type="GO" id="GO:0006281">
    <property type="term" value="P:DNA repair"/>
    <property type="evidence" value="ECO:0007669"/>
    <property type="project" value="UniProtKB-KW"/>
</dbReference>
<dbReference type="SMART" id="SM00490">
    <property type="entry name" value="HELICc"/>
    <property type="match status" value="1"/>
</dbReference>
<evidence type="ECO:0000256" key="16">
    <source>
        <dbReference type="NCBIfam" id="TIGR01389"/>
    </source>
</evidence>
<dbReference type="GO" id="GO:0009432">
    <property type="term" value="P:SOS response"/>
    <property type="evidence" value="ECO:0007669"/>
    <property type="project" value="UniProtKB-UniRule"/>
</dbReference>
<evidence type="ECO:0000256" key="5">
    <source>
        <dbReference type="ARBA" id="ARBA00022741"/>
    </source>
</evidence>
<name>A0A6B2KTE8_9NEIS</name>
<dbReference type="EC" id="5.6.2.4" evidence="16"/>
<evidence type="ECO:0000256" key="6">
    <source>
        <dbReference type="ARBA" id="ARBA00022763"/>
    </source>
</evidence>
<comment type="similarity">
    <text evidence="3">Belongs to the helicase family. RecQ subfamily.</text>
</comment>
<evidence type="ECO:0000256" key="13">
    <source>
        <dbReference type="ARBA" id="ARBA00023204"/>
    </source>
</evidence>
<dbReference type="PANTHER" id="PTHR13710">
    <property type="entry name" value="DNA HELICASE RECQ FAMILY MEMBER"/>
    <property type="match status" value="1"/>
</dbReference>
<dbReference type="InterPro" id="IPR027417">
    <property type="entry name" value="P-loop_NTPase"/>
</dbReference>
<dbReference type="Pfam" id="PF00270">
    <property type="entry name" value="DEAD"/>
    <property type="match status" value="1"/>
</dbReference>
<dbReference type="FunFam" id="3.40.50.300:FF:001389">
    <property type="entry name" value="ATP-dependent DNA helicase RecQ"/>
    <property type="match status" value="1"/>
</dbReference>
<keyword evidence="12" id="KW-0233">DNA recombination</keyword>
<comment type="cofactor">
    <cofactor evidence="2">
        <name>Zn(2+)</name>
        <dbReference type="ChEBI" id="CHEBI:29105"/>
    </cofactor>
</comment>
<evidence type="ECO:0000256" key="15">
    <source>
        <dbReference type="ARBA" id="ARBA00034617"/>
    </source>
</evidence>
<dbReference type="InterPro" id="IPR002121">
    <property type="entry name" value="HRDC_dom"/>
</dbReference>
<feature type="domain" description="Helicase ATP-binding" evidence="18">
    <location>
        <begin position="25"/>
        <end position="193"/>
    </location>
</feature>
<dbReference type="Pfam" id="PF00271">
    <property type="entry name" value="Helicase_C"/>
    <property type="match status" value="1"/>
</dbReference>
<comment type="cofactor">
    <cofactor evidence="1">
        <name>Mg(2+)</name>
        <dbReference type="ChEBI" id="CHEBI:18420"/>
    </cofactor>
</comment>
<keyword evidence="9" id="KW-0862">Zinc</keyword>
<protein>
    <recommendedName>
        <fullName evidence="16">DNA helicase RecQ</fullName>
        <ecNumber evidence="16">5.6.2.4</ecNumber>
    </recommendedName>
</protein>
<keyword evidence="5" id="KW-0547">Nucleotide-binding</keyword>
<evidence type="ECO:0000256" key="10">
    <source>
        <dbReference type="ARBA" id="ARBA00022840"/>
    </source>
</evidence>
<dbReference type="SUPFAM" id="SSF52540">
    <property type="entry name" value="P-loop containing nucleoside triphosphate hydrolases"/>
    <property type="match status" value="2"/>
</dbReference>
<feature type="domain" description="Helicase C-terminal" evidence="19">
    <location>
        <begin position="214"/>
        <end position="364"/>
    </location>
</feature>
<evidence type="ECO:0000256" key="3">
    <source>
        <dbReference type="ARBA" id="ARBA00005446"/>
    </source>
</evidence>
<evidence type="ECO:0000259" key="19">
    <source>
        <dbReference type="PROSITE" id="PS51194"/>
    </source>
</evidence>
<evidence type="ECO:0000313" key="21">
    <source>
        <dbReference type="Proteomes" id="UP000482578"/>
    </source>
</evidence>
<keyword evidence="8 20" id="KW-0347">Helicase</keyword>
<dbReference type="InterPro" id="IPR004589">
    <property type="entry name" value="DNA_helicase_ATP-dep_RecQ"/>
</dbReference>
<comment type="catalytic activity">
    <reaction evidence="15">
        <text>Couples ATP hydrolysis with the unwinding of duplex DNA by translocating in the 3'-5' direction.</text>
        <dbReference type="EC" id="5.6.2.4"/>
    </reaction>
</comment>
<dbReference type="AlphaFoldDB" id="A0A6B2KTE8"/>
<accession>A0A6B2KTE8</accession>
<dbReference type="CDD" id="cd18794">
    <property type="entry name" value="SF2_C_RecQ"/>
    <property type="match status" value="1"/>
</dbReference>
<evidence type="ECO:0000256" key="7">
    <source>
        <dbReference type="ARBA" id="ARBA00022801"/>
    </source>
</evidence>
<feature type="domain" description="HRDC" evidence="17">
    <location>
        <begin position="522"/>
        <end position="599"/>
    </location>
</feature>